<dbReference type="PANTHER" id="PTHR43948:SF10">
    <property type="entry name" value="MRJ, ISOFORM E"/>
    <property type="match status" value="1"/>
</dbReference>
<dbReference type="GO" id="GO:0005737">
    <property type="term" value="C:cytoplasm"/>
    <property type="evidence" value="ECO:0007669"/>
    <property type="project" value="TreeGrafter"/>
</dbReference>
<keyword evidence="7" id="KW-1185">Reference proteome</keyword>
<dbReference type="Pfam" id="PF00226">
    <property type="entry name" value="DnaJ"/>
    <property type="match status" value="1"/>
</dbReference>
<dbReference type="OrthoDB" id="9779889at2"/>
<dbReference type="Proteomes" id="UP000255316">
    <property type="component" value="Unassembled WGS sequence"/>
</dbReference>
<evidence type="ECO:0000313" key="7">
    <source>
        <dbReference type="Proteomes" id="UP000054854"/>
    </source>
</evidence>
<dbReference type="GO" id="GO:0044183">
    <property type="term" value="F:protein folding chaperone"/>
    <property type="evidence" value="ECO:0007669"/>
    <property type="project" value="TreeGrafter"/>
</dbReference>
<dbReference type="InterPro" id="IPR001623">
    <property type="entry name" value="DnaJ_domain"/>
</dbReference>
<reference evidence="5 7" key="1">
    <citation type="submission" date="2015-11" db="EMBL/GenBank/DDBJ databases">
        <title>Genomic analysis of 38 Legionella species identifies large and diverse effector repertoires.</title>
        <authorList>
            <person name="Burstein D."/>
            <person name="Amaro F."/>
            <person name="Zusman T."/>
            <person name="Lifshitz Z."/>
            <person name="Cohen O."/>
            <person name="Gilbert J.A."/>
            <person name="Pupko T."/>
            <person name="Shuman H.A."/>
            <person name="Segal G."/>
        </authorList>
    </citation>
    <scope>NUCLEOTIDE SEQUENCE [LARGE SCALE GENOMIC DNA]</scope>
    <source>
        <strain evidence="5 7">CDC#72-OH-14</strain>
    </source>
</reference>
<dbReference type="RefSeq" id="WP_058463355.1">
    <property type="nucleotide sequence ID" value="NZ_CAAAHQ010000006.1"/>
</dbReference>
<dbReference type="Gene3D" id="1.10.287.110">
    <property type="entry name" value="DnaJ domain"/>
    <property type="match status" value="1"/>
</dbReference>
<dbReference type="PRINTS" id="PR00625">
    <property type="entry name" value="JDOMAIN"/>
</dbReference>
<gene>
    <name evidence="6" type="primary">dnaJ_3</name>
    <name evidence="5" type="ORF">Lcin_0086</name>
    <name evidence="6" type="ORF">NCTC12438_01503</name>
</gene>
<evidence type="ECO:0000256" key="1">
    <source>
        <dbReference type="ARBA" id="ARBA00022490"/>
    </source>
</evidence>
<dbReference type="Proteomes" id="UP000054854">
    <property type="component" value="Unassembled WGS sequence"/>
</dbReference>
<feature type="compositionally biased region" description="Polar residues" evidence="3">
    <location>
        <begin position="109"/>
        <end position="122"/>
    </location>
</feature>
<dbReference type="GO" id="GO:0051082">
    <property type="term" value="F:unfolded protein binding"/>
    <property type="evidence" value="ECO:0007669"/>
    <property type="project" value="TreeGrafter"/>
</dbReference>
<dbReference type="CDD" id="cd06257">
    <property type="entry name" value="DnaJ"/>
    <property type="match status" value="1"/>
</dbReference>
<dbReference type="InterPro" id="IPR036869">
    <property type="entry name" value="J_dom_sf"/>
</dbReference>
<organism evidence="6 8">
    <name type="scientific">Legionella cincinnatiensis</name>
    <dbReference type="NCBI Taxonomy" id="28085"/>
    <lineage>
        <taxon>Bacteria</taxon>
        <taxon>Pseudomonadati</taxon>
        <taxon>Pseudomonadota</taxon>
        <taxon>Gammaproteobacteria</taxon>
        <taxon>Legionellales</taxon>
        <taxon>Legionellaceae</taxon>
        <taxon>Legionella</taxon>
    </lineage>
</organism>
<evidence type="ECO:0000313" key="6">
    <source>
        <dbReference type="EMBL" id="STX34893.1"/>
    </source>
</evidence>
<evidence type="ECO:0000259" key="4">
    <source>
        <dbReference type="PROSITE" id="PS50076"/>
    </source>
</evidence>
<keyword evidence="2" id="KW-0143">Chaperone</keyword>
<dbReference type="AlphaFoldDB" id="A0A378IIN1"/>
<feature type="domain" description="J" evidence="4">
    <location>
        <begin position="4"/>
        <end position="69"/>
    </location>
</feature>
<name>A0A378IIN1_9GAMM</name>
<feature type="region of interest" description="Disordered" evidence="3">
    <location>
        <begin position="71"/>
        <end position="127"/>
    </location>
</feature>
<evidence type="ECO:0000313" key="8">
    <source>
        <dbReference type="Proteomes" id="UP000255316"/>
    </source>
</evidence>
<proteinExistence type="predicted"/>
<dbReference type="PANTHER" id="PTHR43948">
    <property type="entry name" value="DNAJ HOMOLOG SUBFAMILY B"/>
    <property type="match status" value="1"/>
</dbReference>
<dbReference type="EMBL" id="UGNX01000001">
    <property type="protein sequence ID" value="STX34893.1"/>
    <property type="molecule type" value="Genomic_DNA"/>
</dbReference>
<dbReference type="InterPro" id="IPR018253">
    <property type="entry name" value="DnaJ_domain_CS"/>
</dbReference>
<dbReference type="PROSITE" id="PS50076">
    <property type="entry name" value="DNAJ_2"/>
    <property type="match status" value="1"/>
</dbReference>
<evidence type="ECO:0000313" key="5">
    <source>
        <dbReference type="EMBL" id="KTC93901.1"/>
    </source>
</evidence>
<dbReference type="PROSITE" id="PS00636">
    <property type="entry name" value="DNAJ_1"/>
    <property type="match status" value="1"/>
</dbReference>
<dbReference type="GO" id="GO:0051087">
    <property type="term" value="F:protein-folding chaperone binding"/>
    <property type="evidence" value="ECO:0007669"/>
    <property type="project" value="TreeGrafter"/>
</dbReference>
<accession>A0A378IIN1</accession>
<sequence>MAKKLYQILGIDEQADEVKVRKAYRKLALQYHPDRNPNNPVAVEKFKEMAAAYEILGDAEKRKKYDQGLVNDQGKEIQPEFNTQPQYRPKPQYQAEPHADKQNFRPQPKSKTNEPGESNSFKTMPRPKPQYSKHFFFKPQPAFYYFFNSHEDAAQFKQPKFYRNQSVFYYVTPSPLEILLAKINAENLKTKSFGAEHHTYFTREHKQQPSHVFVHSHYAPQMERIIDNLIASMMMLEMIERAVDRRADHQRAFSI</sequence>
<evidence type="ECO:0000256" key="3">
    <source>
        <dbReference type="SAM" id="MobiDB-lite"/>
    </source>
</evidence>
<dbReference type="STRING" id="28085.Lcin_0086"/>
<dbReference type="SUPFAM" id="SSF46565">
    <property type="entry name" value="Chaperone J-domain"/>
    <property type="match status" value="1"/>
</dbReference>
<evidence type="ECO:0000256" key="2">
    <source>
        <dbReference type="ARBA" id="ARBA00023186"/>
    </source>
</evidence>
<protein>
    <submittedName>
        <fullName evidence="6">Molecular chaperone DnaJ</fullName>
    </submittedName>
</protein>
<reference evidence="6 8" key="2">
    <citation type="submission" date="2018-06" db="EMBL/GenBank/DDBJ databases">
        <authorList>
            <consortium name="Pathogen Informatics"/>
            <person name="Doyle S."/>
        </authorList>
    </citation>
    <scope>NUCLEOTIDE SEQUENCE [LARGE SCALE GENOMIC DNA]</scope>
    <source>
        <strain evidence="6 8">NCTC12438</strain>
    </source>
</reference>
<dbReference type="SMART" id="SM00271">
    <property type="entry name" value="DnaJ"/>
    <property type="match status" value="1"/>
</dbReference>
<keyword evidence="1" id="KW-0963">Cytoplasm</keyword>
<dbReference type="EMBL" id="LNXX01000002">
    <property type="protein sequence ID" value="KTC93901.1"/>
    <property type="molecule type" value="Genomic_DNA"/>
</dbReference>